<protein>
    <submittedName>
        <fullName evidence="1">Uncharacterized protein</fullName>
    </submittedName>
</protein>
<dbReference type="OrthoDB" id="288942at2759"/>
<dbReference type="PANTHER" id="PTHR43462">
    <property type="entry name" value="ALANYL-TRNA EDITING PROTEIN"/>
    <property type="match status" value="1"/>
</dbReference>
<keyword evidence="2" id="KW-1185">Reference proteome</keyword>
<dbReference type="InterPro" id="IPR051335">
    <property type="entry name" value="Alanyl-tRNA_Editing_Enzymes"/>
</dbReference>
<name>A0A9W7EH00_9STRA</name>
<reference evidence="1" key="1">
    <citation type="submission" date="2022-07" db="EMBL/GenBank/DDBJ databases">
        <title>Genome analysis of Parmales, a sister group of diatoms, reveals the evolutionary specialization of diatoms from phago-mixotrophs to photoautotrophs.</title>
        <authorList>
            <person name="Ban H."/>
            <person name="Sato S."/>
            <person name="Yoshikawa S."/>
            <person name="Kazumasa Y."/>
            <person name="Nakamura Y."/>
            <person name="Ichinomiya M."/>
            <person name="Saitoh K."/>
            <person name="Sato N."/>
            <person name="Blanc-Mathieu R."/>
            <person name="Endo H."/>
            <person name="Kuwata A."/>
            <person name="Ogata H."/>
        </authorList>
    </citation>
    <scope>NUCLEOTIDE SEQUENCE</scope>
</reference>
<organism evidence="1 2">
    <name type="scientific">Triparma retinervis</name>
    <dbReference type="NCBI Taxonomy" id="2557542"/>
    <lineage>
        <taxon>Eukaryota</taxon>
        <taxon>Sar</taxon>
        <taxon>Stramenopiles</taxon>
        <taxon>Ochrophyta</taxon>
        <taxon>Bolidophyceae</taxon>
        <taxon>Parmales</taxon>
        <taxon>Triparmaceae</taxon>
        <taxon>Triparma</taxon>
    </lineage>
</organism>
<comment type="caution">
    <text evidence="1">The sequence shown here is derived from an EMBL/GenBank/DDBJ whole genome shotgun (WGS) entry which is preliminary data.</text>
</comment>
<dbReference type="EMBL" id="BRXZ01001669">
    <property type="protein sequence ID" value="GMH76348.1"/>
    <property type="molecule type" value="Genomic_DNA"/>
</dbReference>
<evidence type="ECO:0000313" key="2">
    <source>
        <dbReference type="Proteomes" id="UP001165082"/>
    </source>
</evidence>
<dbReference type="Proteomes" id="UP001165082">
    <property type="component" value="Unassembled WGS sequence"/>
</dbReference>
<evidence type="ECO:0000313" key="1">
    <source>
        <dbReference type="EMBL" id="GMH76348.1"/>
    </source>
</evidence>
<dbReference type="PANTHER" id="PTHR43462:SF2">
    <property type="entry name" value="THREONYL AND ALANYL TRNA SYNTHETASE SECOND ADDITIONAL DOMAIN-CONTAINING PROTEIN"/>
    <property type="match status" value="1"/>
</dbReference>
<gene>
    <name evidence="1" type="ORF">TrRE_jg11635</name>
</gene>
<proteinExistence type="predicted"/>
<sequence>MELKVVKVSFSFDTNVVTHHCESEGGVTMEDLAVGEAWDLIVDQDSRDTFSKFHSAGHMVDRAMELCGYNLPATKGYHFLDSPYVEYKGTVEAPKREALIAQLNEKFKELIEEGACGGWGAGG</sequence>
<accession>A0A9W7EH00</accession>
<dbReference type="AlphaFoldDB" id="A0A9W7EH00"/>